<evidence type="ECO:0000313" key="4">
    <source>
        <dbReference type="Proteomes" id="UP000465302"/>
    </source>
</evidence>
<evidence type="ECO:0000256" key="2">
    <source>
        <dbReference type="SAM" id="Phobius"/>
    </source>
</evidence>
<keyword evidence="2" id="KW-0472">Membrane</keyword>
<sequence>MTAGSASCRERKDAIDSAPTPPVGQWPMSVAAWIVIAVFAVGLIATGLVRMQDRLKKPVPPEVIEAARRERERDAEDEE</sequence>
<evidence type="ECO:0000313" key="3">
    <source>
        <dbReference type="EMBL" id="GFG51562.1"/>
    </source>
</evidence>
<dbReference type="Proteomes" id="UP000465302">
    <property type="component" value="Unassembled WGS sequence"/>
</dbReference>
<organism evidence="3 4">
    <name type="scientific">Mycolicibacterium agri</name>
    <name type="common">Mycobacterium agri</name>
    <dbReference type="NCBI Taxonomy" id="36811"/>
    <lineage>
        <taxon>Bacteria</taxon>
        <taxon>Bacillati</taxon>
        <taxon>Actinomycetota</taxon>
        <taxon>Actinomycetes</taxon>
        <taxon>Mycobacteriales</taxon>
        <taxon>Mycobacteriaceae</taxon>
        <taxon>Mycolicibacterium</taxon>
    </lineage>
</organism>
<evidence type="ECO:0000256" key="1">
    <source>
        <dbReference type="SAM" id="MobiDB-lite"/>
    </source>
</evidence>
<dbReference type="RefSeq" id="WP_131588725.1">
    <property type="nucleotide sequence ID" value="NZ_PDCP01000090.1"/>
</dbReference>
<gene>
    <name evidence="3" type="ORF">MAGR_30030</name>
</gene>
<keyword evidence="2" id="KW-1133">Transmembrane helix</keyword>
<dbReference type="EMBL" id="BLKS01000001">
    <property type="protein sequence ID" value="GFG51562.1"/>
    <property type="molecule type" value="Genomic_DNA"/>
</dbReference>
<accession>A0A7I9W1K0</accession>
<feature type="transmembrane region" description="Helical" evidence="2">
    <location>
        <begin position="30"/>
        <end position="49"/>
    </location>
</feature>
<keyword evidence="2" id="KW-0812">Transmembrane</keyword>
<comment type="caution">
    <text evidence="3">The sequence shown here is derived from an EMBL/GenBank/DDBJ whole genome shotgun (WGS) entry which is preliminary data.</text>
</comment>
<feature type="region of interest" description="Disordered" evidence="1">
    <location>
        <begin position="1"/>
        <end position="25"/>
    </location>
</feature>
<dbReference type="AlphaFoldDB" id="A0A7I9W1K0"/>
<reference evidence="3 4" key="1">
    <citation type="journal article" date="2019" name="Emerg. Microbes Infect.">
        <title>Comprehensive subspecies identification of 175 nontuberculous mycobacteria species based on 7547 genomic profiles.</title>
        <authorList>
            <person name="Matsumoto Y."/>
            <person name="Kinjo T."/>
            <person name="Motooka D."/>
            <person name="Nabeya D."/>
            <person name="Jung N."/>
            <person name="Uechi K."/>
            <person name="Horii T."/>
            <person name="Iida T."/>
            <person name="Fujita J."/>
            <person name="Nakamura S."/>
        </authorList>
    </citation>
    <scope>NUCLEOTIDE SEQUENCE [LARGE SCALE GENOMIC DNA]</scope>
    <source>
        <strain evidence="3 4">JCM 6377</strain>
    </source>
</reference>
<protein>
    <submittedName>
        <fullName evidence="3">Uncharacterized protein</fullName>
    </submittedName>
</protein>
<name>A0A7I9W1K0_MYCAG</name>
<proteinExistence type="predicted"/>